<dbReference type="OrthoDB" id="10588561at2759"/>
<evidence type="ECO:0000313" key="1">
    <source>
        <dbReference type="EMBL" id="KAI0500374.1"/>
    </source>
</evidence>
<dbReference type="Proteomes" id="UP000829196">
    <property type="component" value="Unassembled WGS sequence"/>
</dbReference>
<accession>A0A8T3AWD0</accession>
<proteinExistence type="predicted"/>
<comment type="caution">
    <text evidence="1">The sequence shown here is derived from an EMBL/GenBank/DDBJ whole genome shotgun (WGS) entry which is preliminary data.</text>
</comment>
<gene>
    <name evidence="1" type="ORF">KFK09_018586</name>
</gene>
<dbReference type="EMBL" id="JAGYWB010000013">
    <property type="protein sequence ID" value="KAI0500374.1"/>
    <property type="molecule type" value="Genomic_DNA"/>
</dbReference>
<name>A0A8T3AWD0_DENNO</name>
<sequence length="229" mass="24215">MPVEGVAFRVNSHVVAELEQNPSNVVLPVTPSGIANINIVVVSSLDIIEVEAGRDGCLPVEVMDVGGEVSLVALVSESPVALIFGSVIDGNVSNFVACAVSLEEGNCNNLGNVSIDSYVGSCLVNNASSPSPPTPVISPIISDVNDEEEFFLDYVVGDAGNPSVNLVVSKTFVDIPILVVSNEELNARLTLSVSKSCVDHSNWLNVSDGEVDEIENEFQDTQDMYNFMG</sequence>
<reference evidence="1" key="1">
    <citation type="journal article" date="2022" name="Front. Genet.">
        <title>Chromosome-Scale Assembly of the Dendrobium nobile Genome Provides Insights Into the Molecular Mechanism of the Biosynthesis of the Medicinal Active Ingredient of Dendrobium.</title>
        <authorList>
            <person name="Xu Q."/>
            <person name="Niu S.-C."/>
            <person name="Li K.-L."/>
            <person name="Zheng P.-J."/>
            <person name="Zhang X.-J."/>
            <person name="Jia Y."/>
            <person name="Liu Y."/>
            <person name="Niu Y.-X."/>
            <person name="Yu L.-H."/>
            <person name="Chen D.-F."/>
            <person name="Zhang G.-Q."/>
        </authorList>
    </citation>
    <scope>NUCLEOTIDE SEQUENCE</scope>
    <source>
        <tissue evidence="1">Leaf</tissue>
    </source>
</reference>
<keyword evidence="2" id="KW-1185">Reference proteome</keyword>
<dbReference type="AlphaFoldDB" id="A0A8T3AWD0"/>
<protein>
    <submittedName>
        <fullName evidence="1">Uncharacterized protein</fullName>
    </submittedName>
</protein>
<evidence type="ECO:0000313" key="2">
    <source>
        <dbReference type="Proteomes" id="UP000829196"/>
    </source>
</evidence>
<organism evidence="1 2">
    <name type="scientific">Dendrobium nobile</name>
    <name type="common">Orchid</name>
    <dbReference type="NCBI Taxonomy" id="94219"/>
    <lineage>
        <taxon>Eukaryota</taxon>
        <taxon>Viridiplantae</taxon>
        <taxon>Streptophyta</taxon>
        <taxon>Embryophyta</taxon>
        <taxon>Tracheophyta</taxon>
        <taxon>Spermatophyta</taxon>
        <taxon>Magnoliopsida</taxon>
        <taxon>Liliopsida</taxon>
        <taxon>Asparagales</taxon>
        <taxon>Orchidaceae</taxon>
        <taxon>Epidendroideae</taxon>
        <taxon>Malaxideae</taxon>
        <taxon>Dendrobiinae</taxon>
        <taxon>Dendrobium</taxon>
    </lineage>
</organism>